<feature type="compositionally biased region" description="Low complexity" evidence="4">
    <location>
        <begin position="767"/>
        <end position="780"/>
    </location>
</feature>
<feature type="compositionally biased region" description="Basic and acidic residues" evidence="4">
    <location>
        <begin position="682"/>
        <end position="698"/>
    </location>
</feature>
<evidence type="ECO:0000256" key="1">
    <source>
        <dbReference type="ARBA" id="ARBA00004604"/>
    </source>
</evidence>
<feature type="compositionally biased region" description="Acidic residues" evidence="4">
    <location>
        <begin position="179"/>
        <end position="191"/>
    </location>
</feature>
<feature type="compositionally biased region" description="Basic and acidic residues" evidence="4">
    <location>
        <begin position="39"/>
        <end position="73"/>
    </location>
</feature>
<dbReference type="GO" id="GO:0006364">
    <property type="term" value="P:rRNA processing"/>
    <property type="evidence" value="ECO:0007669"/>
    <property type="project" value="InterPro"/>
</dbReference>
<evidence type="ECO:0000256" key="2">
    <source>
        <dbReference type="ARBA" id="ARBA00022553"/>
    </source>
</evidence>
<keyword evidence="2" id="KW-0597">Phosphoprotein</keyword>
<comment type="caution">
    <text evidence="5">The sequence shown here is derived from an EMBL/GenBank/DDBJ whole genome shotgun (WGS) entry which is preliminary data.</text>
</comment>
<feature type="compositionally biased region" description="Polar residues" evidence="4">
    <location>
        <begin position="711"/>
        <end position="722"/>
    </location>
</feature>
<keyword evidence="6" id="KW-1185">Reference proteome</keyword>
<dbReference type="PANTHER" id="PTHR14150:SF12">
    <property type="entry name" value="U3 SMALL NUCLEOLAR RNA-ASSOCIATED PROTEIN 14 HOMOLOG A"/>
    <property type="match status" value="1"/>
</dbReference>
<dbReference type="OrthoDB" id="277439at2759"/>
<gene>
    <name evidence="5" type="ORF">M501DRAFT_927264</name>
</gene>
<proteinExistence type="predicted"/>
<dbReference type="PANTHER" id="PTHR14150">
    <property type="entry name" value="U3 SMALL NUCLEOLAR RNA-ASSOCIATED PROTEIN 14"/>
    <property type="match status" value="1"/>
</dbReference>
<dbReference type="AlphaFoldDB" id="A0A9P4SFX8"/>
<dbReference type="Pfam" id="PF04615">
    <property type="entry name" value="Utp14"/>
    <property type="match status" value="1"/>
</dbReference>
<organism evidence="5 6">
    <name type="scientific">Patellaria atrata CBS 101060</name>
    <dbReference type="NCBI Taxonomy" id="1346257"/>
    <lineage>
        <taxon>Eukaryota</taxon>
        <taxon>Fungi</taxon>
        <taxon>Dikarya</taxon>
        <taxon>Ascomycota</taxon>
        <taxon>Pezizomycotina</taxon>
        <taxon>Dothideomycetes</taxon>
        <taxon>Dothideomycetes incertae sedis</taxon>
        <taxon>Patellariales</taxon>
        <taxon>Patellariaceae</taxon>
        <taxon>Patellaria</taxon>
    </lineage>
</organism>
<evidence type="ECO:0000256" key="4">
    <source>
        <dbReference type="SAM" id="MobiDB-lite"/>
    </source>
</evidence>
<evidence type="ECO:0000256" key="3">
    <source>
        <dbReference type="ARBA" id="ARBA00023242"/>
    </source>
</evidence>
<dbReference type="EMBL" id="MU006090">
    <property type="protein sequence ID" value="KAF2841795.1"/>
    <property type="molecule type" value="Genomic_DNA"/>
</dbReference>
<feature type="compositionally biased region" description="Basic and acidic residues" evidence="4">
    <location>
        <begin position="206"/>
        <end position="224"/>
    </location>
</feature>
<feature type="region of interest" description="Disordered" evidence="4">
    <location>
        <begin position="499"/>
        <end position="664"/>
    </location>
</feature>
<feature type="compositionally biased region" description="Basic and acidic residues" evidence="4">
    <location>
        <begin position="499"/>
        <end position="563"/>
    </location>
</feature>
<name>A0A9P4SFX8_9PEZI</name>
<feature type="region of interest" description="Disordered" evidence="4">
    <location>
        <begin position="1"/>
        <end position="283"/>
    </location>
</feature>
<dbReference type="Proteomes" id="UP000799429">
    <property type="component" value="Unassembled WGS sequence"/>
</dbReference>
<comment type="subcellular location">
    <subcellularLocation>
        <location evidence="1">Nucleus</location>
        <location evidence="1">Nucleolus</location>
    </subcellularLocation>
</comment>
<feature type="compositionally biased region" description="Basic and acidic residues" evidence="4">
    <location>
        <begin position="620"/>
        <end position="642"/>
    </location>
</feature>
<protein>
    <submittedName>
        <fullName evidence="5">Utp14-domain-containing protein</fullName>
    </submittedName>
</protein>
<evidence type="ECO:0000313" key="6">
    <source>
        <dbReference type="Proteomes" id="UP000799429"/>
    </source>
</evidence>
<feature type="compositionally biased region" description="Acidic residues" evidence="4">
    <location>
        <begin position="111"/>
        <end position="132"/>
    </location>
</feature>
<accession>A0A9P4SFX8</accession>
<dbReference type="InterPro" id="IPR006709">
    <property type="entry name" value="SSU_processome_Utp14"/>
</dbReference>
<keyword evidence="3" id="KW-0539">Nucleus</keyword>
<reference evidence="5" key="1">
    <citation type="journal article" date="2020" name="Stud. Mycol.">
        <title>101 Dothideomycetes genomes: a test case for predicting lifestyles and emergence of pathogens.</title>
        <authorList>
            <person name="Haridas S."/>
            <person name="Albert R."/>
            <person name="Binder M."/>
            <person name="Bloem J."/>
            <person name="Labutti K."/>
            <person name="Salamov A."/>
            <person name="Andreopoulos B."/>
            <person name="Baker S."/>
            <person name="Barry K."/>
            <person name="Bills G."/>
            <person name="Bluhm B."/>
            <person name="Cannon C."/>
            <person name="Castanera R."/>
            <person name="Culley D."/>
            <person name="Daum C."/>
            <person name="Ezra D."/>
            <person name="Gonzalez J."/>
            <person name="Henrissat B."/>
            <person name="Kuo A."/>
            <person name="Liang C."/>
            <person name="Lipzen A."/>
            <person name="Lutzoni F."/>
            <person name="Magnuson J."/>
            <person name="Mondo S."/>
            <person name="Nolan M."/>
            <person name="Ohm R."/>
            <person name="Pangilinan J."/>
            <person name="Park H.-J."/>
            <person name="Ramirez L."/>
            <person name="Alfaro M."/>
            <person name="Sun H."/>
            <person name="Tritt A."/>
            <person name="Yoshinaga Y."/>
            <person name="Zwiers L.-H."/>
            <person name="Turgeon B."/>
            <person name="Goodwin S."/>
            <person name="Spatafora J."/>
            <person name="Crous P."/>
            <person name="Grigoriev I."/>
        </authorList>
    </citation>
    <scope>NUCLEOTIDE SEQUENCE</scope>
    <source>
        <strain evidence="5">CBS 101060</strain>
    </source>
</reference>
<evidence type="ECO:0000313" key="5">
    <source>
        <dbReference type="EMBL" id="KAF2841795.1"/>
    </source>
</evidence>
<sequence>MPPRIARSSVSISKIRTSRKKNQKRTLDAFSIATAQNPERIKVRQHRLGEAEAEDPRRKRQRLADDQESEHELPCNPLRVQRKSVTKGRFDELDISSGSDSEGNTWRYGQVEEDNDSELDSDEAFGESDEERFEGFTFRGSSSGTQKARDKTGTQNFEEGDKDVGLTLDEGEGDRSRDDEDSEDSLGDDAVDLATVLDQYENDEPLANRKHEKDAVEDQFKSFENEDDSEDSASTSDDERVNPVRLSKLRNLISSLDEDQTTSSQKLRIDNAQEARPPSEFGLATSHKLTIDDLLPTVTDPALKRSLKLLRKDTKPSKRNGIPGKLEAPLPKRQQDRLDRIATSKKANEEISDRWIETVKHQRRVKHIAFPIKYSDDGEVQGTHKLLPTSESTPLNELENAIQNIMQESGMLTLNSKSDEDRIRAFEELQTNKMPVEEVLARRAELRKARDLLFREEVRAKRIKKIKSKAYRRVHRKERERNAEKDRAELIAEGVDVSENEREYNDRRRAEERMGAKHRESKWAKEVKQSGRTFWDEDARAGVTEMARRNEELRRRIEGKDYGDNDGDASDVSSGAFESDVEDDEELQVRKLQRQLGRTAQAEDDDEPKTSNLSSMQFMRRAEAARKARNDEDVERMRRELAGEETPSADENENSTSVGRRIFGPMSKVPVVPVKQKPLNEFEKHLPSEDESDYHENGVEIVVSRHKSSDEIQNPGASSRRSGLSRPSKVKAEVSSEPLVNPWITQSRKGVRFLAEKDDSSVEAGHQGSSSSQKQQSMSSVAEKEVPAKAGGWMIVTYSREEDEEQSDASEGPNLPFVLRSSDLVQKAFAGDEVAADFEAEKKATIAEEDDKLVDETLPGWGTWTGEGLSKQQKKRNKGRFLTKEDGIKPEQRKDAKLAKVIINEKRIKKNARYLATSLPHPFENRQQYERSMRLPVGPEWTTKATFQDATRPRITIKQGSIIKPLAKPLV</sequence>
<dbReference type="GO" id="GO:0032040">
    <property type="term" value="C:small-subunit processome"/>
    <property type="evidence" value="ECO:0007669"/>
    <property type="project" value="InterPro"/>
</dbReference>
<feature type="region of interest" description="Disordered" evidence="4">
    <location>
        <begin position="682"/>
        <end position="787"/>
    </location>
</feature>